<sequence length="613" mass="70823">MIQIIALLTDQQRLLRMNLCSPISINNTNYYYPLVKEPISSAFTSSALKWSLLQSQFSSVYQKMIIIGTNSDYLDSFVNTAYKLSGSGTIHKILLKDNFNLGDVQDALQQYQSQQVDAIVMPLISCNYNIKNITLQISANYSDFLSQFNDQLVLLFTQIVEEIFALTGASDQQVINKVTYSNQKINKGKFQIYSTIFNKLTSQFITNLPICPIELSGQQLINFNCFESISVQLALQSDQNNYDILATVIGSMLFSSQIQTLFLGINAFELQQILWAGQFLTSKSVFRQRNVDNDLNIYTELTIVQLSQYVQSTVYPHPQGENNILMGIQNVQNFQSEETYYNKTFFSSQFVSIKLIIIFRCFECKDIITANQDNMLHTTVTIDQMNLLAGYHIYVLFNSIFVEKVFYIGQIQKQNFLTYMYHTMQNFNFLSPEEVKVMICSQSDIEKVEKGDYGSIPKMDFKMALYNQGFRNQASISVFSQRNITKTQQIYTHIQIEQEQSYKIIIWEIDKLKFKFVTIDERIFKTRDYFVFALENETGIFRVMICPSYVNGAKIRDAQIGLSILYSQLCAMSDEFIIKKQLLLLIFWFTLSFGFVLISITVVTKRVTNKYKQ</sequence>
<dbReference type="VEuPathDB" id="GiardiaDB:SS50377_26524"/>
<protein>
    <submittedName>
        <fullName evidence="2">Uncharacterized protein</fullName>
    </submittedName>
</protein>
<gene>
    <name evidence="2" type="ORF">SS50377_19093</name>
    <name evidence="3" type="ORF">SS50377_26524</name>
</gene>
<dbReference type="EMBL" id="AUWU02000006">
    <property type="protein sequence ID" value="KAH0572314.1"/>
    <property type="molecule type" value="Genomic_DNA"/>
</dbReference>
<organism evidence="2">
    <name type="scientific">Spironucleus salmonicida</name>
    <dbReference type="NCBI Taxonomy" id="348837"/>
    <lineage>
        <taxon>Eukaryota</taxon>
        <taxon>Metamonada</taxon>
        <taxon>Diplomonadida</taxon>
        <taxon>Hexamitidae</taxon>
        <taxon>Hexamitinae</taxon>
        <taxon>Spironucleus</taxon>
    </lineage>
</organism>
<dbReference type="Proteomes" id="UP000018208">
    <property type="component" value="Unassembled WGS sequence"/>
</dbReference>
<evidence type="ECO:0000313" key="2">
    <source>
        <dbReference type="EMBL" id="EST41377.1"/>
    </source>
</evidence>
<reference evidence="3" key="2">
    <citation type="submission" date="2020-12" db="EMBL/GenBank/DDBJ databases">
        <title>New Spironucleus salmonicida genome in near-complete chromosomes.</title>
        <authorList>
            <person name="Xu F."/>
            <person name="Kurt Z."/>
            <person name="Jimenez-Gonzalez A."/>
            <person name="Astvaldsson A."/>
            <person name="Andersson J.O."/>
            <person name="Svard S.G."/>
        </authorList>
    </citation>
    <scope>NUCLEOTIDE SEQUENCE</scope>
    <source>
        <strain evidence="3">ATCC 50377</strain>
    </source>
</reference>
<evidence type="ECO:0000256" key="1">
    <source>
        <dbReference type="SAM" id="Phobius"/>
    </source>
</evidence>
<evidence type="ECO:0000313" key="3">
    <source>
        <dbReference type="EMBL" id="KAH0572314.1"/>
    </source>
</evidence>
<feature type="transmembrane region" description="Helical" evidence="1">
    <location>
        <begin position="582"/>
        <end position="603"/>
    </location>
</feature>
<accession>V6LAE4</accession>
<keyword evidence="4" id="KW-1185">Reference proteome</keyword>
<proteinExistence type="predicted"/>
<reference evidence="2 3" key="1">
    <citation type="journal article" date="2014" name="PLoS Genet.">
        <title>The Genome of Spironucleus salmonicida Highlights a Fish Pathogen Adapted to Fluctuating Environments.</title>
        <authorList>
            <person name="Xu F."/>
            <person name="Jerlstrom-Hultqvist J."/>
            <person name="Einarsson E."/>
            <person name="Astvaldsson A."/>
            <person name="Svard S.G."/>
            <person name="Andersson J.O."/>
        </authorList>
    </citation>
    <scope>NUCLEOTIDE SEQUENCE</scope>
    <source>
        <strain evidence="3">ATCC 50377</strain>
    </source>
</reference>
<dbReference type="AlphaFoldDB" id="V6LAE4"/>
<name>V6LAE4_9EUKA</name>
<keyword evidence="1" id="KW-0472">Membrane</keyword>
<evidence type="ECO:0000313" key="4">
    <source>
        <dbReference type="Proteomes" id="UP000018208"/>
    </source>
</evidence>
<keyword evidence="1" id="KW-1133">Transmembrane helix</keyword>
<dbReference type="EMBL" id="KI546170">
    <property type="protein sequence ID" value="EST41377.1"/>
    <property type="molecule type" value="Genomic_DNA"/>
</dbReference>
<keyword evidence="1" id="KW-0812">Transmembrane</keyword>